<feature type="non-terminal residue" evidence="1">
    <location>
        <position position="1"/>
    </location>
</feature>
<organism evidence="1">
    <name type="scientific">marine metagenome</name>
    <dbReference type="NCBI Taxonomy" id="408172"/>
    <lineage>
        <taxon>unclassified sequences</taxon>
        <taxon>metagenomes</taxon>
        <taxon>ecological metagenomes</taxon>
    </lineage>
</organism>
<dbReference type="AlphaFoldDB" id="A0A382L423"/>
<protein>
    <submittedName>
        <fullName evidence="1">Uncharacterized protein</fullName>
    </submittedName>
</protein>
<proteinExistence type="predicted"/>
<reference evidence="1" key="1">
    <citation type="submission" date="2018-05" db="EMBL/GenBank/DDBJ databases">
        <authorList>
            <person name="Lanie J.A."/>
            <person name="Ng W.-L."/>
            <person name="Kazmierczak K.M."/>
            <person name="Andrzejewski T.M."/>
            <person name="Davidsen T.M."/>
            <person name="Wayne K.J."/>
            <person name="Tettelin H."/>
            <person name="Glass J.I."/>
            <person name="Rusch D."/>
            <person name="Podicherti R."/>
            <person name="Tsui H.-C.T."/>
            <person name="Winkler M.E."/>
        </authorList>
    </citation>
    <scope>NUCLEOTIDE SEQUENCE</scope>
</reference>
<accession>A0A382L423</accession>
<sequence length="43" mass="4893">NEHSHVGDAFGYLLLGGGEHKRMTRRPMNFVQPAVADFDFEVF</sequence>
<name>A0A382L423_9ZZZZ</name>
<evidence type="ECO:0000313" key="1">
    <source>
        <dbReference type="EMBL" id="SVC31684.1"/>
    </source>
</evidence>
<dbReference type="EMBL" id="UINC01084751">
    <property type="protein sequence ID" value="SVC31684.1"/>
    <property type="molecule type" value="Genomic_DNA"/>
</dbReference>
<gene>
    <name evidence="1" type="ORF">METZ01_LOCUS284538</name>
</gene>